<protein>
    <submittedName>
        <fullName evidence="3">Uncharacterized protein</fullName>
    </submittedName>
</protein>
<keyword evidence="2" id="KW-0732">Signal</keyword>
<dbReference type="EMBL" id="JAEEGA010000010">
    <property type="protein sequence ID" value="MBP1042370.1"/>
    <property type="molecule type" value="Genomic_DNA"/>
</dbReference>
<organism evidence="3 4">
    <name type="scientific">Vagococcus allomyrinae</name>
    <dbReference type="NCBI Taxonomy" id="2794353"/>
    <lineage>
        <taxon>Bacteria</taxon>
        <taxon>Bacillati</taxon>
        <taxon>Bacillota</taxon>
        <taxon>Bacilli</taxon>
        <taxon>Lactobacillales</taxon>
        <taxon>Enterococcaceae</taxon>
        <taxon>Vagococcus</taxon>
    </lineage>
</organism>
<accession>A0A940PCN5</accession>
<keyword evidence="1" id="KW-0812">Transmembrane</keyword>
<evidence type="ECO:0000256" key="2">
    <source>
        <dbReference type="SAM" id="SignalP"/>
    </source>
</evidence>
<keyword evidence="1" id="KW-1133">Transmembrane helix</keyword>
<evidence type="ECO:0000313" key="3">
    <source>
        <dbReference type="EMBL" id="MBP1042370.1"/>
    </source>
</evidence>
<keyword evidence="1" id="KW-0472">Membrane</keyword>
<keyword evidence="4" id="KW-1185">Reference proteome</keyword>
<sequence>MKKKLFKISLVTMSSMILGTSLLSSATVMAAENVSTNQSEVVTIANNTLSQTEIEEIADKYITFDAKKQSFIVDNAINNELNPIYTIQVKNQIEKTNIELKNSITEAQKDGSFILRAATSDGTEYSLMREPRAAGVNKVSVYWNFARIFLSKNSVNNIILGGTGGLGALVGFIPGVGIGVAVACGAVLAIVGSKQVKNGIWFDYNYLIGVLTWNWGWQ</sequence>
<proteinExistence type="predicted"/>
<feature type="signal peptide" evidence="2">
    <location>
        <begin position="1"/>
        <end position="30"/>
    </location>
</feature>
<comment type="caution">
    <text evidence="3">The sequence shown here is derived from an EMBL/GenBank/DDBJ whole genome shotgun (WGS) entry which is preliminary data.</text>
</comment>
<dbReference type="AlphaFoldDB" id="A0A940PCN5"/>
<evidence type="ECO:0000313" key="4">
    <source>
        <dbReference type="Proteomes" id="UP000674938"/>
    </source>
</evidence>
<dbReference type="RefSeq" id="WP_209529498.1">
    <property type="nucleotide sequence ID" value="NZ_JAEEGA010000010.1"/>
</dbReference>
<reference evidence="3" key="1">
    <citation type="submission" date="2020-12" db="EMBL/GenBank/DDBJ databases">
        <title>Vagococcus allomyrinae sp. nov. and Enterococcus lavae sp. nov., isolated from the larvae of Allomyrina dichotoma.</title>
        <authorList>
            <person name="Lee S.D."/>
        </authorList>
    </citation>
    <scope>NUCLEOTIDE SEQUENCE</scope>
    <source>
        <strain evidence="3">BWB3-3</strain>
    </source>
</reference>
<gene>
    <name evidence="3" type="ORF">I6N95_15220</name>
</gene>
<evidence type="ECO:0000256" key="1">
    <source>
        <dbReference type="SAM" id="Phobius"/>
    </source>
</evidence>
<feature type="transmembrane region" description="Helical" evidence="1">
    <location>
        <begin position="166"/>
        <end position="191"/>
    </location>
</feature>
<name>A0A940PCN5_9ENTE</name>
<feature type="chain" id="PRO_5037555593" evidence="2">
    <location>
        <begin position="31"/>
        <end position="218"/>
    </location>
</feature>
<dbReference type="Proteomes" id="UP000674938">
    <property type="component" value="Unassembled WGS sequence"/>
</dbReference>